<dbReference type="EMBL" id="JAFBDQ010000005">
    <property type="protein sequence ID" value="MBM7556427.1"/>
    <property type="molecule type" value="Genomic_DNA"/>
</dbReference>
<sequence>MADDKVTGEDLELNESNDNYRIIKGKFKYGKFEDEVGMFMAIIGSEELKSWNLIMTDNPEAQLTPVDGDYIIFKRIFDGNTIKEKKRSYNFKYELKDKLEDSVERLTTATKQEIEKFFDRELHILAKERIKLDLATEEISAEKLENDMPQMFHNEEDQELEEEVEDESTVVQCSVIIAPINGQKIANINIGDEILLEFSGAQYEKYKEDLAEVIEEENKVVGTLEEVNYDQEEDSYILLVHFTSEIYGKTSMDANNNMKLKVPYQQEEVEIEQYKDVPDLMISLMLAALAILVIILLLMKLF</sequence>
<feature type="transmembrane region" description="Helical" evidence="1">
    <location>
        <begin position="280"/>
        <end position="299"/>
    </location>
</feature>
<name>A0A938XVM2_9FIRM</name>
<dbReference type="AlphaFoldDB" id="A0A938XVM2"/>
<organism evidence="2 3">
    <name type="scientific">Halanaerobacter jeridensis</name>
    <dbReference type="NCBI Taxonomy" id="706427"/>
    <lineage>
        <taxon>Bacteria</taxon>
        <taxon>Bacillati</taxon>
        <taxon>Bacillota</taxon>
        <taxon>Clostridia</taxon>
        <taxon>Halanaerobiales</taxon>
        <taxon>Halobacteroidaceae</taxon>
        <taxon>Halanaerobacter</taxon>
    </lineage>
</organism>
<keyword evidence="3" id="KW-1185">Reference proteome</keyword>
<protein>
    <submittedName>
        <fullName evidence="2">Uncharacterized protein</fullName>
    </submittedName>
</protein>
<reference evidence="2" key="1">
    <citation type="submission" date="2021-01" db="EMBL/GenBank/DDBJ databases">
        <title>Genomic Encyclopedia of Type Strains, Phase IV (KMG-IV): sequencing the most valuable type-strain genomes for metagenomic binning, comparative biology and taxonomic classification.</title>
        <authorList>
            <person name="Goeker M."/>
        </authorList>
    </citation>
    <scope>NUCLEOTIDE SEQUENCE</scope>
    <source>
        <strain evidence="2">DSM 23230</strain>
    </source>
</reference>
<comment type="caution">
    <text evidence="2">The sequence shown here is derived from an EMBL/GenBank/DDBJ whole genome shotgun (WGS) entry which is preliminary data.</text>
</comment>
<evidence type="ECO:0000313" key="3">
    <source>
        <dbReference type="Proteomes" id="UP000774000"/>
    </source>
</evidence>
<evidence type="ECO:0000256" key="1">
    <source>
        <dbReference type="SAM" id="Phobius"/>
    </source>
</evidence>
<dbReference type="Proteomes" id="UP000774000">
    <property type="component" value="Unassembled WGS sequence"/>
</dbReference>
<evidence type="ECO:0000313" key="2">
    <source>
        <dbReference type="EMBL" id="MBM7556427.1"/>
    </source>
</evidence>
<accession>A0A938XVM2</accession>
<gene>
    <name evidence="2" type="ORF">JOC47_001270</name>
</gene>
<dbReference type="RefSeq" id="WP_204701203.1">
    <property type="nucleotide sequence ID" value="NZ_JAFBDQ010000005.1"/>
</dbReference>
<keyword evidence="1" id="KW-0472">Membrane</keyword>
<keyword evidence="1" id="KW-1133">Transmembrane helix</keyword>
<keyword evidence="1" id="KW-0812">Transmembrane</keyword>
<proteinExistence type="predicted"/>